<dbReference type="GO" id="GO:0097363">
    <property type="term" value="F:protein O-acetylglucosaminyltransferase activity"/>
    <property type="evidence" value="ECO:0007669"/>
    <property type="project" value="TreeGrafter"/>
</dbReference>
<dbReference type="InterPro" id="IPR037919">
    <property type="entry name" value="OGT"/>
</dbReference>
<dbReference type="PANTHER" id="PTHR44366:SF1">
    <property type="entry name" value="UDP-N-ACETYLGLUCOSAMINE--PEPTIDE N-ACETYLGLUCOSAMINYLTRANSFERASE 110 KDA SUBUNIT"/>
    <property type="match status" value="1"/>
</dbReference>
<keyword evidence="1" id="KW-0802">TPR repeat</keyword>
<evidence type="ECO:0000256" key="1">
    <source>
        <dbReference type="PROSITE-ProRule" id="PRU00339"/>
    </source>
</evidence>
<dbReference type="SUPFAM" id="SSF48452">
    <property type="entry name" value="TPR-like"/>
    <property type="match status" value="1"/>
</dbReference>
<sequence>PILLELGDLLVADGRPDEARSFYARAATSMPSLAESEAALALSLQEQGKLGDARLHFDRAVRIDPSSVQAAYQRANSFARTDDWDRAADGYRRVLELDPSMADAHNNLGWVLSRTGDTGSAITEWERALALRPGWTVPARNLAWSLATDADPAWRDPQRAASLMEDALRSTPQDPQLLEALAAAQGSLGDFAAARTTVRAAIAAADARGDPSTVARLRQQEARYRDGRNVIQTSIEQ</sequence>
<feature type="repeat" description="TPR" evidence="1">
    <location>
        <begin position="34"/>
        <end position="67"/>
    </location>
</feature>
<dbReference type="InterPro" id="IPR019734">
    <property type="entry name" value="TPR_rpt"/>
</dbReference>
<organism evidence="2 3">
    <name type="scientific">Eiseniibacteriota bacterium</name>
    <dbReference type="NCBI Taxonomy" id="2212470"/>
    <lineage>
        <taxon>Bacteria</taxon>
        <taxon>Candidatus Eiseniibacteriota</taxon>
    </lineage>
</organism>
<dbReference type="GO" id="GO:0006493">
    <property type="term" value="P:protein O-linked glycosylation"/>
    <property type="evidence" value="ECO:0007669"/>
    <property type="project" value="InterPro"/>
</dbReference>
<feature type="non-terminal residue" evidence="2">
    <location>
        <position position="1"/>
    </location>
</feature>
<feature type="repeat" description="TPR" evidence="1">
    <location>
        <begin position="102"/>
        <end position="135"/>
    </location>
</feature>
<evidence type="ECO:0000313" key="3">
    <source>
        <dbReference type="Proteomes" id="UP000697710"/>
    </source>
</evidence>
<dbReference type="PROSITE" id="PS50005">
    <property type="entry name" value="TPR"/>
    <property type="match status" value="3"/>
</dbReference>
<reference evidence="2" key="2">
    <citation type="journal article" date="2021" name="Microbiome">
        <title>Successional dynamics and alternative stable states in a saline activated sludge microbial community over 9 years.</title>
        <authorList>
            <person name="Wang Y."/>
            <person name="Ye J."/>
            <person name="Ju F."/>
            <person name="Liu L."/>
            <person name="Boyd J.A."/>
            <person name="Deng Y."/>
            <person name="Parks D.H."/>
            <person name="Jiang X."/>
            <person name="Yin X."/>
            <person name="Woodcroft B.J."/>
            <person name="Tyson G.W."/>
            <person name="Hugenholtz P."/>
            <person name="Polz M.F."/>
            <person name="Zhang T."/>
        </authorList>
    </citation>
    <scope>NUCLEOTIDE SEQUENCE</scope>
    <source>
        <strain evidence="2">HKST-UBA01</strain>
    </source>
</reference>
<feature type="repeat" description="TPR" evidence="1">
    <location>
        <begin position="68"/>
        <end position="101"/>
    </location>
</feature>
<reference evidence="2" key="1">
    <citation type="submission" date="2020-04" db="EMBL/GenBank/DDBJ databases">
        <authorList>
            <person name="Zhang T."/>
        </authorList>
    </citation>
    <scope>NUCLEOTIDE SEQUENCE</scope>
    <source>
        <strain evidence="2">HKST-UBA01</strain>
    </source>
</reference>
<comment type="caution">
    <text evidence="2">The sequence shown here is derived from an EMBL/GenBank/DDBJ whole genome shotgun (WGS) entry which is preliminary data.</text>
</comment>
<dbReference type="EMBL" id="JAGQHR010000697">
    <property type="protein sequence ID" value="MCA9729444.1"/>
    <property type="molecule type" value="Genomic_DNA"/>
</dbReference>
<protein>
    <submittedName>
        <fullName evidence="2">Tetratricopeptide repeat protein</fullName>
    </submittedName>
</protein>
<name>A0A956M1N6_UNCEI</name>
<dbReference type="Gene3D" id="1.25.40.10">
    <property type="entry name" value="Tetratricopeptide repeat domain"/>
    <property type="match status" value="1"/>
</dbReference>
<gene>
    <name evidence="2" type="ORF">KC729_17280</name>
</gene>
<dbReference type="SMART" id="SM00028">
    <property type="entry name" value="TPR"/>
    <property type="match status" value="4"/>
</dbReference>
<accession>A0A956M1N6</accession>
<dbReference type="Pfam" id="PF13432">
    <property type="entry name" value="TPR_16"/>
    <property type="match status" value="2"/>
</dbReference>
<evidence type="ECO:0000313" key="2">
    <source>
        <dbReference type="EMBL" id="MCA9729444.1"/>
    </source>
</evidence>
<dbReference type="InterPro" id="IPR011990">
    <property type="entry name" value="TPR-like_helical_dom_sf"/>
</dbReference>
<dbReference type="AlphaFoldDB" id="A0A956M1N6"/>
<dbReference type="Proteomes" id="UP000697710">
    <property type="component" value="Unassembled WGS sequence"/>
</dbReference>
<dbReference type="PANTHER" id="PTHR44366">
    <property type="entry name" value="UDP-N-ACETYLGLUCOSAMINE--PEPTIDE N-ACETYLGLUCOSAMINYLTRANSFERASE 110 KDA SUBUNIT"/>
    <property type="match status" value="1"/>
</dbReference>
<proteinExistence type="predicted"/>